<feature type="compositionally biased region" description="Basic and acidic residues" evidence="1">
    <location>
        <begin position="14"/>
        <end position="23"/>
    </location>
</feature>
<evidence type="ECO:0000313" key="3">
    <source>
        <dbReference type="Proteomes" id="UP001558652"/>
    </source>
</evidence>
<comment type="caution">
    <text evidence="2">The sequence shown here is derived from an EMBL/GenBank/DDBJ whole genome shotgun (WGS) entry which is preliminary data.</text>
</comment>
<evidence type="ECO:0000256" key="1">
    <source>
        <dbReference type="SAM" id="MobiDB-lite"/>
    </source>
</evidence>
<organism evidence="2 3">
    <name type="scientific">Ranatra chinensis</name>
    <dbReference type="NCBI Taxonomy" id="642074"/>
    <lineage>
        <taxon>Eukaryota</taxon>
        <taxon>Metazoa</taxon>
        <taxon>Ecdysozoa</taxon>
        <taxon>Arthropoda</taxon>
        <taxon>Hexapoda</taxon>
        <taxon>Insecta</taxon>
        <taxon>Pterygota</taxon>
        <taxon>Neoptera</taxon>
        <taxon>Paraneoptera</taxon>
        <taxon>Hemiptera</taxon>
        <taxon>Heteroptera</taxon>
        <taxon>Panheteroptera</taxon>
        <taxon>Nepomorpha</taxon>
        <taxon>Nepidae</taxon>
        <taxon>Ranatrinae</taxon>
        <taxon>Ranatra</taxon>
    </lineage>
</organism>
<evidence type="ECO:0000313" key="2">
    <source>
        <dbReference type="EMBL" id="KAL1115548.1"/>
    </source>
</evidence>
<sequence>MEVNATAATRRERRRDTNRRECDGSDSASSSASERSSSTCTSGSEGAAAKGQQRGGGRTLRWRPSEDVFVGEGASICIGSMPGGEEQPTIVKVRRCYRSSSARDMVDKFNDIKQVLMHAPVLRYPDFTRQYPMGRDTKSGQDCDGRY</sequence>
<dbReference type="AlphaFoldDB" id="A0ABD0Y998"/>
<feature type="compositionally biased region" description="Low complexity" evidence="1">
    <location>
        <begin position="25"/>
        <end position="52"/>
    </location>
</feature>
<gene>
    <name evidence="2" type="ORF">AAG570_007577</name>
</gene>
<dbReference type="Proteomes" id="UP001558652">
    <property type="component" value="Unassembled WGS sequence"/>
</dbReference>
<feature type="region of interest" description="Disordered" evidence="1">
    <location>
        <begin position="1"/>
        <end position="64"/>
    </location>
</feature>
<proteinExistence type="predicted"/>
<dbReference type="EMBL" id="JBFDAA010000020">
    <property type="protein sequence ID" value="KAL1115548.1"/>
    <property type="molecule type" value="Genomic_DNA"/>
</dbReference>
<accession>A0ABD0Y998</accession>
<protein>
    <submittedName>
        <fullName evidence="2">Uncharacterized protein</fullName>
    </submittedName>
</protein>
<keyword evidence="3" id="KW-1185">Reference proteome</keyword>
<name>A0ABD0Y998_9HEMI</name>
<reference evidence="2 3" key="1">
    <citation type="submission" date="2024-07" db="EMBL/GenBank/DDBJ databases">
        <title>Chromosome-level genome assembly of the water stick insect Ranatra chinensis (Heteroptera: Nepidae).</title>
        <authorList>
            <person name="Liu X."/>
        </authorList>
    </citation>
    <scope>NUCLEOTIDE SEQUENCE [LARGE SCALE GENOMIC DNA]</scope>
    <source>
        <strain evidence="2">Cailab_2021Rc</strain>
        <tissue evidence="2">Muscle</tissue>
    </source>
</reference>